<evidence type="ECO:0000256" key="1">
    <source>
        <dbReference type="SAM" id="MobiDB-lite"/>
    </source>
</evidence>
<geneLocation type="plasmid" evidence="4">
    <name>pjcm18538 dna</name>
</geneLocation>
<sequence>MTHAKPDDEQPPPQRTTTADVPRAATPTATPQRSGRLAVVVPVLISLVALGVASWALLRSPDDTPPPPTDQQVAEAKDAACAAYTRVRTSVALQSQAGAGADPNAAPLVAVNARLAMAIGSQHIVDSLSPAVPAELADSLRSVATGLQDITINALAGTDGGEAGQVARLREVEATSQKIVELCK</sequence>
<keyword evidence="2" id="KW-0812">Transmembrane</keyword>
<dbReference type="EMBL" id="AP022593">
    <property type="protein sequence ID" value="BBY51376.1"/>
    <property type="molecule type" value="Genomic_DNA"/>
</dbReference>
<evidence type="ECO:0000313" key="4">
    <source>
        <dbReference type="Proteomes" id="UP000467428"/>
    </source>
</evidence>
<dbReference type="KEGG" id="marz:MARA_48440"/>
<dbReference type="AlphaFoldDB" id="A0A7I7S541"/>
<evidence type="ECO:0008006" key="5">
    <source>
        <dbReference type="Google" id="ProtNLM"/>
    </source>
</evidence>
<gene>
    <name evidence="3" type="ORF">MARA_48440</name>
</gene>
<evidence type="ECO:0000256" key="2">
    <source>
        <dbReference type="SAM" id="Phobius"/>
    </source>
</evidence>
<name>A0A7I7S541_9MYCO</name>
<reference evidence="3 4" key="1">
    <citation type="journal article" date="2019" name="Emerg. Microbes Infect.">
        <title>Comprehensive subspecies identification of 175 nontuberculous mycobacteria species based on 7547 genomic profiles.</title>
        <authorList>
            <person name="Matsumoto Y."/>
            <person name="Kinjo T."/>
            <person name="Motooka D."/>
            <person name="Nabeya D."/>
            <person name="Jung N."/>
            <person name="Uechi K."/>
            <person name="Horii T."/>
            <person name="Iida T."/>
            <person name="Fujita J."/>
            <person name="Nakamura S."/>
        </authorList>
    </citation>
    <scope>NUCLEOTIDE SEQUENCE [LARGE SCALE GENOMIC DNA]</scope>
    <source>
        <strain evidence="3 4">JCM 18538</strain>
    </source>
</reference>
<keyword evidence="4" id="KW-1185">Reference proteome</keyword>
<keyword evidence="2" id="KW-0472">Membrane</keyword>
<feature type="region of interest" description="Disordered" evidence="1">
    <location>
        <begin position="1"/>
        <end position="33"/>
    </location>
</feature>
<proteinExistence type="predicted"/>
<evidence type="ECO:0000313" key="3">
    <source>
        <dbReference type="EMBL" id="BBY51376.1"/>
    </source>
</evidence>
<keyword evidence="2" id="KW-1133">Transmembrane helix</keyword>
<accession>A0A7I7S541</accession>
<protein>
    <recommendedName>
        <fullName evidence="5">Alanine and proline rich membrane protein</fullName>
    </recommendedName>
</protein>
<dbReference type="Proteomes" id="UP000467428">
    <property type="component" value="Chromosome"/>
</dbReference>
<organism evidence="3 4">
    <name type="scientific">Mycolicibacterium arabiense</name>
    <dbReference type="NCBI Taxonomy" id="1286181"/>
    <lineage>
        <taxon>Bacteria</taxon>
        <taxon>Bacillati</taxon>
        <taxon>Actinomycetota</taxon>
        <taxon>Actinomycetes</taxon>
        <taxon>Mycobacteriales</taxon>
        <taxon>Mycobacteriaceae</taxon>
        <taxon>Mycolicibacterium</taxon>
    </lineage>
</organism>
<dbReference type="RefSeq" id="WP_163921910.1">
    <property type="nucleotide sequence ID" value="NZ_AP022593.1"/>
</dbReference>
<feature type="transmembrane region" description="Helical" evidence="2">
    <location>
        <begin position="37"/>
        <end position="58"/>
    </location>
</feature>